<accession>D4CVR1</accession>
<gene>
    <name evidence="1" type="ORF">FUSPEROL_01507</name>
</gene>
<reference evidence="1 2" key="1">
    <citation type="submission" date="2010-02" db="EMBL/GenBank/DDBJ databases">
        <authorList>
            <person name="Weinstock G."/>
            <person name="Sodergren E."/>
            <person name="Clifton S."/>
            <person name="Fulton L."/>
            <person name="Fulton B."/>
            <person name="Courtney L."/>
            <person name="Fronick C."/>
            <person name="Harrison M."/>
            <person name="Strong C."/>
            <person name="Farmer C."/>
            <person name="Delahaunty K."/>
            <person name="Markovic C."/>
            <person name="Hall O."/>
            <person name="Minx P."/>
            <person name="Tomlinson C."/>
            <person name="Mitreva M."/>
            <person name="Nelson J."/>
            <person name="Hou S."/>
            <person name="Wollam A."/>
            <person name="Pepin K.H."/>
            <person name="Johnson M."/>
            <person name="Bhonagiri V."/>
            <person name="Zhang X."/>
            <person name="Suruliraj S."/>
            <person name="Warren W."/>
            <person name="Chinwalla A."/>
            <person name="Mardis E.R."/>
            <person name="Wilson R.K."/>
        </authorList>
    </citation>
    <scope>NUCLEOTIDE SEQUENCE [LARGE SCALE GENOMIC DNA]</scope>
    <source>
        <strain evidence="1 2">ATCC 33693</strain>
    </source>
</reference>
<protein>
    <submittedName>
        <fullName evidence="1">Uncharacterized protein</fullName>
    </submittedName>
</protein>
<evidence type="ECO:0000313" key="2">
    <source>
        <dbReference type="Proteomes" id="UP000003748"/>
    </source>
</evidence>
<name>D4CVR1_9FUSO</name>
<proteinExistence type="predicted"/>
<sequence>EDFLQKLSTMLIKEYDIICMEDLQVKNMVKKS</sequence>
<evidence type="ECO:0000313" key="1">
    <source>
        <dbReference type="EMBL" id="EFE86572.1"/>
    </source>
</evidence>
<comment type="caution">
    <text evidence="1">The sequence shown here is derived from an EMBL/GenBank/DDBJ whole genome shotgun (WGS) entry which is preliminary data.</text>
</comment>
<dbReference type="AlphaFoldDB" id="D4CVR1"/>
<dbReference type="HOGENOM" id="CLU_3386199_0_0_0"/>
<dbReference type="Proteomes" id="UP000003748">
    <property type="component" value="Unassembled WGS sequence"/>
</dbReference>
<dbReference type="EMBL" id="ACJY01000079">
    <property type="protein sequence ID" value="EFE86572.1"/>
    <property type="molecule type" value="Genomic_DNA"/>
</dbReference>
<feature type="non-terminal residue" evidence="1">
    <location>
        <position position="1"/>
    </location>
</feature>
<organism evidence="1 2">
    <name type="scientific">Fusobacterium periodonticum ATCC 33693</name>
    <dbReference type="NCBI Taxonomy" id="546275"/>
    <lineage>
        <taxon>Bacteria</taxon>
        <taxon>Fusobacteriati</taxon>
        <taxon>Fusobacteriota</taxon>
        <taxon>Fusobacteriia</taxon>
        <taxon>Fusobacteriales</taxon>
        <taxon>Fusobacteriaceae</taxon>
        <taxon>Fusobacterium</taxon>
    </lineage>
</organism>